<sequence length="218" mass="22913">MGRHSIVDHPAVERSDALTSTGTHRAIGKATRRGVAAWPIASVVLVVLLVLGWFGWNWADGVVQNRAQAQAADCQEGETSIQVAVAPSIEQPVTRAAQTWNENRTVVHGYCVDVDVKAVAAQQVLDSLLAGSPAGMPAAWIPESSSSIDQLSKQRPGLLGSSGRSVASGAAGDYPYVTLAGEQVDDVQQRAAQSFRAFLVAPAQRTGFSDVGLTPATR</sequence>
<feature type="transmembrane region" description="Helical" evidence="1">
    <location>
        <begin position="35"/>
        <end position="56"/>
    </location>
</feature>
<protein>
    <recommendedName>
        <fullName evidence="4">Extracellular solute-binding protein</fullName>
    </recommendedName>
</protein>
<proteinExistence type="predicted"/>
<accession>A0A7X5ZQV5</accession>
<keyword evidence="1" id="KW-0812">Transmembrane</keyword>
<dbReference type="EMBL" id="JAAOYM010000001">
    <property type="protein sequence ID" value="NIJ12248.1"/>
    <property type="molecule type" value="Genomic_DNA"/>
</dbReference>
<gene>
    <name evidence="2" type="ORF">FHU38_002592</name>
</gene>
<name>A0A7X5ZQV5_9PSEU</name>
<dbReference type="Proteomes" id="UP000545493">
    <property type="component" value="Unassembled WGS sequence"/>
</dbReference>
<dbReference type="RefSeq" id="WP_167170734.1">
    <property type="nucleotide sequence ID" value="NZ_JAAOYM010000001.1"/>
</dbReference>
<evidence type="ECO:0000313" key="2">
    <source>
        <dbReference type="EMBL" id="NIJ12248.1"/>
    </source>
</evidence>
<keyword evidence="1" id="KW-1133">Transmembrane helix</keyword>
<keyword evidence="1" id="KW-0472">Membrane</keyword>
<evidence type="ECO:0008006" key="4">
    <source>
        <dbReference type="Google" id="ProtNLM"/>
    </source>
</evidence>
<comment type="caution">
    <text evidence="2">The sequence shown here is derived from an EMBL/GenBank/DDBJ whole genome shotgun (WGS) entry which is preliminary data.</text>
</comment>
<dbReference type="AlphaFoldDB" id="A0A7X5ZQV5"/>
<reference evidence="2 3" key="1">
    <citation type="submission" date="2020-03" db="EMBL/GenBank/DDBJ databases">
        <title>Sequencing the genomes of 1000 actinobacteria strains.</title>
        <authorList>
            <person name="Klenk H.-P."/>
        </authorList>
    </citation>
    <scope>NUCLEOTIDE SEQUENCE [LARGE SCALE GENOMIC DNA]</scope>
    <source>
        <strain evidence="2 3">DSM 45685</strain>
    </source>
</reference>
<keyword evidence="3" id="KW-1185">Reference proteome</keyword>
<evidence type="ECO:0000256" key="1">
    <source>
        <dbReference type="SAM" id="Phobius"/>
    </source>
</evidence>
<evidence type="ECO:0000313" key="3">
    <source>
        <dbReference type="Proteomes" id="UP000545493"/>
    </source>
</evidence>
<organism evidence="2 3">
    <name type="scientific">Saccharomonospora amisosensis</name>
    <dbReference type="NCBI Taxonomy" id="1128677"/>
    <lineage>
        <taxon>Bacteria</taxon>
        <taxon>Bacillati</taxon>
        <taxon>Actinomycetota</taxon>
        <taxon>Actinomycetes</taxon>
        <taxon>Pseudonocardiales</taxon>
        <taxon>Pseudonocardiaceae</taxon>
        <taxon>Saccharomonospora</taxon>
    </lineage>
</organism>